<name>A0A195CAP6_9HYME</name>
<dbReference type="EMBL" id="KQ978023">
    <property type="protein sequence ID" value="KYM97887.1"/>
    <property type="molecule type" value="Genomic_DNA"/>
</dbReference>
<dbReference type="Proteomes" id="UP000078542">
    <property type="component" value="Unassembled WGS sequence"/>
</dbReference>
<sequence>MEKLCPICEKNGVERRLKAFQISLEEAVWSCESVECSWPIGYEELTFFPRSAFSIYEEEPSLVKEDMSVLECEFYTPPITPPKKRFKEMTEATSAEYSSCPTMEDKMEVLSKCELIASTKESTISNELFDPNELFNSLELKDINSKESRSIPNKQSVIVRARPKIINVEKININLKICSNIEHNIGVNRTLLEHNYSRTDTDEMETSDISNNEHTEFKSAIHTC</sequence>
<evidence type="ECO:0000313" key="2">
    <source>
        <dbReference type="Proteomes" id="UP000078542"/>
    </source>
</evidence>
<evidence type="ECO:0000313" key="1">
    <source>
        <dbReference type="EMBL" id="KYM97887.1"/>
    </source>
</evidence>
<accession>A0A195CAP6</accession>
<dbReference type="AlphaFoldDB" id="A0A195CAP6"/>
<organism evidence="1 2">
    <name type="scientific">Cyphomyrmex costatus</name>
    <dbReference type="NCBI Taxonomy" id="456900"/>
    <lineage>
        <taxon>Eukaryota</taxon>
        <taxon>Metazoa</taxon>
        <taxon>Ecdysozoa</taxon>
        <taxon>Arthropoda</taxon>
        <taxon>Hexapoda</taxon>
        <taxon>Insecta</taxon>
        <taxon>Pterygota</taxon>
        <taxon>Neoptera</taxon>
        <taxon>Endopterygota</taxon>
        <taxon>Hymenoptera</taxon>
        <taxon>Apocrita</taxon>
        <taxon>Aculeata</taxon>
        <taxon>Formicoidea</taxon>
        <taxon>Formicidae</taxon>
        <taxon>Myrmicinae</taxon>
        <taxon>Cyphomyrmex</taxon>
    </lineage>
</organism>
<proteinExistence type="predicted"/>
<protein>
    <submittedName>
        <fullName evidence="1">Uncharacterized protein</fullName>
    </submittedName>
</protein>
<gene>
    <name evidence="1" type="ORF">ALC62_11233</name>
</gene>
<reference evidence="1 2" key="1">
    <citation type="submission" date="2016-03" db="EMBL/GenBank/DDBJ databases">
        <title>Cyphomyrmex costatus WGS genome.</title>
        <authorList>
            <person name="Nygaard S."/>
            <person name="Hu H."/>
            <person name="Boomsma J."/>
            <person name="Zhang G."/>
        </authorList>
    </citation>
    <scope>NUCLEOTIDE SEQUENCE [LARGE SCALE GENOMIC DNA]</scope>
    <source>
        <strain evidence="1">MS0001</strain>
        <tissue evidence="1">Whole body</tissue>
    </source>
</reference>
<keyword evidence="2" id="KW-1185">Reference proteome</keyword>